<evidence type="ECO:0000313" key="5">
    <source>
        <dbReference type="EMBL" id="TQL75626.1"/>
    </source>
</evidence>
<dbReference type="CDD" id="cd18095">
    <property type="entry name" value="SpoU-like_rRNA-MTase"/>
    <property type="match status" value="1"/>
</dbReference>
<dbReference type="GO" id="GO:0003723">
    <property type="term" value="F:RNA binding"/>
    <property type="evidence" value="ECO:0007669"/>
    <property type="project" value="InterPro"/>
</dbReference>
<keyword evidence="3 5" id="KW-0808">Transferase</keyword>
<dbReference type="SUPFAM" id="SSF55315">
    <property type="entry name" value="L30e-like"/>
    <property type="match status" value="1"/>
</dbReference>
<organism evidence="5 6">
    <name type="scientific">Stackebrandtia endophytica</name>
    <dbReference type="NCBI Taxonomy" id="1496996"/>
    <lineage>
        <taxon>Bacteria</taxon>
        <taxon>Bacillati</taxon>
        <taxon>Actinomycetota</taxon>
        <taxon>Actinomycetes</taxon>
        <taxon>Glycomycetales</taxon>
        <taxon>Glycomycetaceae</taxon>
        <taxon>Stackebrandtia</taxon>
    </lineage>
</organism>
<sequence>MSPLEKLITSASNPIVKRVRSLSSRKNRQQQQVSVVFGIQPVTQAIDAGMSIEQIVYCPEQIRRTAVLDMIEVQRDNGVPVVRLTPELFTRIADRDGPAGLAAIVGTRYLALDELETTSDTTLVVLSRVANPGNLGTIFRSADATGAAGIVLLGNTADPFDPQAIKASMGAVFNVPAIRVADLDEFADWARDRGITIATTSAKAEETLWSAPLPSPLAILMGNEGEGLSDTELARGSIQLSIPMVGMAESLNLAIATSVLLYEVWRRRESA</sequence>
<dbReference type="GO" id="GO:0032259">
    <property type="term" value="P:methylation"/>
    <property type="evidence" value="ECO:0007669"/>
    <property type="project" value="UniProtKB-KW"/>
</dbReference>
<name>A0A543ASU7_9ACTN</name>
<gene>
    <name evidence="5" type="ORF">FB566_1135</name>
</gene>
<dbReference type="InterPro" id="IPR013123">
    <property type="entry name" value="SpoU_subst-bd"/>
</dbReference>
<protein>
    <submittedName>
        <fullName evidence="5">TrmH family RNA methyltransferase</fullName>
    </submittedName>
</protein>
<reference evidence="5 6" key="1">
    <citation type="submission" date="2019-06" db="EMBL/GenBank/DDBJ databases">
        <title>Sequencing the genomes of 1000 actinobacteria strains.</title>
        <authorList>
            <person name="Klenk H.-P."/>
        </authorList>
    </citation>
    <scope>NUCLEOTIDE SEQUENCE [LARGE SCALE GENOMIC DNA]</scope>
    <source>
        <strain evidence="5 6">DSM 45928</strain>
    </source>
</reference>
<dbReference type="RefSeq" id="WP_142035795.1">
    <property type="nucleotide sequence ID" value="NZ_JBHTGS010000001.1"/>
</dbReference>
<evidence type="ECO:0000256" key="3">
    <source>
        <dbReference type="ARBA" id="ARBA00022679"/>
    </source>
</evidence>
<dbReference type="InterPro" id="IPR001537">
    <property type="entry name" value="SpoU_MeTrfase"/>
</dbReference>
<dbReference type="InterPro" id="IPR053888">
    <property type="entry name" value="MRM3-like_sub_bind"/>
</dbReference>
<accession>A0A543ASU7</accession>
<dbReference type="Pfam" id="PF22435">
    <property type="entry name" value="MRM3-like_sub_bind"/>
    <property type="match status" value="1"/>
</dbReference>
<dbReference type="GO" id="GO:0008173">
    <property type="term" value="F:RNA methyltransferase activity"/>
    <property type="evidence" value="ECO:0007669"/>
    <property type="project" value="InterPro"/>
</dbReference>
<dbReference type="Pfam" id="PF00588">
    <property type="entry name" value="SpoU_methylase"/>
    <property type="match status" value="1"/>
</dbReference>
<proteinExistence type="inferred from homology"/>
<dbReference type="GO" id="GO:0006396">
    <property type="term" value="P:RNA processing"/>
    <property type="evidence" value="ECO:0007669"/>
    <property type="project" value="InterPro"/>
</dbReference>
<dbReference type="InterPro" id="IPR029064">
    <property type="entry name" value="Ribosomal_eL30-like_sf"/>
</dbReference>
<feature type="domain" description="RNA 2-O ribose methyltransferase substrate binding" evidence="4">
    <location>
        <begin position="35"/>
        <end position="111"/>
    </location>
</feature>
<dbReference type="SMART" id="SM00967">
    <property type="entry name" value="SpoU_sub_bind"/>
    <property type="match status" value="1"/>
</dbReference>
<dbReference type="GO" id="GO:0005737">
    <property type="term" value="C:cytoplasm"/>
    <property type="evidence" value="ECO:0007669"/>
    <property type="project" value="UniProtKB-ARBA"/>
</dbReference>
<dbReference type="Gene3D" id="3.30.1330.30">
    <property type="match status" value="1"/>
</dbReference>
<evidence type="ECO:0000256" key="2">
    <source>
        <dbReference type="ARBA" id="ARBA00022603"/>
    </source>
</evidence>
<dbReference type="SUPFAM" id="SSF75217">
    <property type="entry name" value="alpha/beta knot"/>
    <property type="match status" value="1"/>
</dbReference>
<dbReference type="EMBL" id="VFOW01000001">
    <property type="protein sequence ID" value="TQL75626.1"/>
    <property type="molecule type" value="Genomic_DNA"/>
</dbReference>
<dbReference type="InterPro" id="IPR029028">
    <property type="entry name" value="Alpha/beta_knot_MTases"/>
</dbReference>
<dbReference type="InterPro" id="IPR029026">
    <property type="entry name" value="tRNA_m1G_MTases_N"/>
</dbReference>
<keyword evidence="6" id="KW-1185">Reference proteome</keyword>
<evidence type="ECO:0000313" key="6">
    <source>
        <dbReference type="Proteomes" id="UP000317043"/>
    </source>
</evidence>
<evidence type="ECO:0000256" key="1">
    <source>
        <dbReference type="ARBA" id="ARBA00007228"/>
    </source>
</evidence>
<comment type="similarity">
    <text evidence="1">Belongs to the class IV-like SAM-binding methyltransferase superfamily. RNA methyltransferase TrmH family.</text>
</comment>
<dbReference type="Proteomes" id="UP000317043">
    <property type="component" value="Unassembled WGS sequence"/>
</dbReference>
<dbReference type="AlphaFoldDB" id="A0A543ASU7"/>
<dbReference type="InterPro" id="IPR051259">
    <property type="entry name" value="rRNA_Methyltransferase"/>
</dbReference>
<dbReference type="PANTHER" id="PTHR43191">
    <property type="entry name" value="RRNA METHYLTRANSFERASE 3"/>
    <property type="match status" value="1"/>
</dbReference>
<comment type="caution">
    <text evidence="5">The sequence shown here is derived from an EMBL/GenBank/DDBJ whole genome shotgun (WGS) entry which is preliminary data.</text>
</comment>
<keyword evidence="2 5" id="KW-0489">Methyltransferase</keyword>
<dbReference type="OrthoDB" id="9785673at2"/>
<dbReference type="Gene3D" id="3.40.1280.10">
    <property type="match status" value="1"/>
</dbReference>
<dbReference type="PANTHER" id="PTHR43191:SF2">
    <property type="entry name" value="RRNA METHYLTRANSFERASE 3, MITOCHONDRIAL"/>
    <property type="match status" value="1"/>
</dbReference>
<dbReference type="InParanoid" id="A0A543ASU7"/>
<evidence type="ECO:0000259" key="4">
    <source>
        <dbReference type="SMART" id="SM00967"/>
    </source>
</evidence>